<protein>
    <submittedName>
        <fullName evidence="1">Uncharacterized protein</fullName>
    </submittedName>
</protein>
<dbReference type="Proteomes" id="UP000054776">
    <property type="component" value="Unassembled WGS sequence"/>
</dbReference>
<keyword evidence="2" id="KW-1185">Reference proteome</keyword>
<feature type="non-terminal residue" evidence="1">
    <location>
        <position position="1"/>
    </location>
</feature>
<gene>
    <name evidence="1" type="ORF">T01_403</name>
</gene>
<sequence>LWNKLALNLSADYIITWGIRPFVILFQREKRLPVSVHEEFLLSNSHIVRKYLSDVLILDNSYL</sequence>
<dbReference type="AlphaFoldDB" id="A0A0V1APF7"/>
<reference evidence="1 2" key="1">
    <citation type="submission" date="2015-01" db="EMBL/GenBank/DDBJ databases">
        <title>Evolution of Trichinella species and genotypes.</title>
        <authorList>
            <person name="Korhonen P.K."/>
            <person name="Edoardo P."/>
            <person name="Giuseppe L.R."/>
            <person name="Gasser R.B."/>
        </authorList>
    </citation>
    <scope>NUCLEOTIDE SEQUENCE [LARGE SCALE GENOMIC DNA]</scope>
    <source>
        <strain evidence="1">ISS3</strain>
    </source>
</reference>
<dbReference type="EMBL" id="JYDH01000364">
    <property type="protein sequence ID" value="KRY26673.1"/>
    <property type="molecule type" value="Genomic_DNA"/>
</dbReference>
<evidence type="ECO:0000313" key="2">
    <source>
        <dbReference type="Proteomes" id="UP000054776"/>
    </source>
</evidence>
<organism evidence="1 2">
    <name type="scientific">Trichinella spiralis</name>
    <name type="common">Trichina worm</name>
    <dbReference type="NCBI Taxonomy" id="6334"/>
    <lineage>
        <taxon>Eukaryota</taxon>
        <taxon>Metazoa</taxon>
        <taxon>Ecdysozoa</taxon>
        <taxon>Nematoda</taxon>
        <taxon>Enoplea</taxon>
        <taxon>Dorylaimia</taxon>
        <taxon>Trichinellida</taxon>
        <taxon>Trichinellidae</taxon>
        <taxon>Trichinella</taxon>
    </lineage>
</organism>
<evidence type="ECO:0000313" key="1">
    <source>
        <dbReference type="EMBL" id="KRY26673.1"/>
    </source>
</evidence>
<dbReference type="InParanoid" id="A0A0V1APF7"/>
<comment type="caution">
    <text evidence="1">The sequence shown here is derived from an EMBL/GenBank/DDBJ whole genome shotgun (WGS) entry which is preliminary data.</text>
</comment>
<name>A0A0V1APF7_TRISP</name>
<feature type="non-terminal residue" evidence="1">
    <location>
        <position position="63"/>
    </location>
</feature>
<accession>A0A0V1APF7</accession>
<proteinExistence type="predicted"/>